<evidence type="ECO:0000313" key="5">
    <source>
        <dbReference type="Proteomes" id="UP000247409"/>
    </source>
</evidence>
<evidence type="ECO:0000259" key="3">
    <source>
        <dbReference type="PROSITE" id="PS50888"/>
    </source>
</evidence>
<feature type="compositionally biased region" description="Polar residues" evidence="2">
    <location>
        <begin position="329"/>
        <end position="350"/>
    </location>
</feature>
<dbReference type="SUPFAM" id="SSF47459">
    <property type="entry name" value="HLH, helix-loop-helix DNA-binding domain"/>
    <property type="match status" value="1"/>
</dbReference>
<evidence type="ECO:0000256" key="2">
    <source>
        <dbReference type="SAM" id="MobiDB-lite"/>
    </source>
</evidence>
<reference evidence="4 5" key="1">
    <citation type="journal article" date="2018" name="Mol. Biol. Evol.">
        <title>Analysis of the draft genome of the red seaweed Gracilariopsis chorda provides insights into genome size evolution in Rhodophyta.</title>
        <authorList>
            <person name="Lee J."/>
            <person name="Yang E.C."/>
            <person name="Graf L."/>
            <person name="Yang J.H."/>
            <person name="Qiu H."/>
            <person name="Zel Zion U."/>
            <person name="Chan C.X."/>
            <person name="Stephens T.G."/>
            <person name="Weber A.P.M."/>
            <person name="Boo G.H."/>
            <person name="Boo S.M."/>
            <person name="Kim K.M."/>
            <person name="Shin Y."/>
            <person name="Jung M."/>
            <person name="Lee S.J."/>
            <person name="Yim H.S."/>
            <person name="Lee J.H."/>
            <person name="Bhattacharya D."/>
            <person name="Yoon H.S."/>
        </authorList>
    </citation>
    <scope>NUCLEOTIDE SEQUENCE [LARGE SCALE GENOMIC DNA]</scope>
    <source>
        <strain evidence="4 5">SKKU-2015</strain>
        <tissue evidence="4">Whole body</tissue>
    </source>
</reference>
<evidence type="ECO:0000313" key="4">
    <source>
        <dbReference type="EMBL" id="PXF48644.1"/>
    </source>
</evidence>
<evidence type="ECO:0000256" key="1">
    <source>
        <dbReference type="SAM" id="Coils"/>
    </source>
</evidence>
<protein>
    <recommendedName>
        <fullName evidence="3">BHLH domain-containing protein</fullName>
    </recommendedName>
</protein>
<feature type="compositionally biased region" description="Low complexity" evidence="2">
    <location>
        <begin position="204"/>
        <end position="238"/>
    </location>
</feature>
<comment type="caution">
    <text evidence="4">The sequence shown here is derived from an EMBL/GenBank/DDBJ whole genome shotgun (WGS) entry which is preliminary data.</text>
</comment>
<feature type="compositionally biased region" description="Basic and acidic residues" evidence="2">
    <location>
        <begin position="14"/>
        <end position="47"/>
    </location>
</feature>
<proteinExistence type="predicted"/>
<organism evidence="4 5">
    <name type="scientific">Gracilariopsis chorda</name>
    <dbReference type="NCBI Taxonomy" id="448386"/>
    <lineage>
        <taxon>Eukaryota</taxon>
        <taxon>Rhodophyta</taxon>
        <taxon>Florideophyceae</taxon>
        <taxon>Rhodymeniophycidae</taxon>
        <taxon>Gracilariales</taxon>
        <taxon>Gracilariaceae</taxon>
        <taxon>Gracilariopsis</taxon>
    </lineage>
</organism>
<dbReference type="OrthoDB" id="515493at2759"/>
<sequence>MQPERKRARTTSSPKDDAHNSSDVDVNRHDDCPTRPPQAERKRELERNRRNLVNIRFVELEKELIRSGPRAEHHPERGSISSSEFVAKGKRIDKEAVLKEAAQRIASLRKEVQSQTARITSMTDEISHLRAEKLELRADKGYLRSELENARNETKRLRTDNIGLWQALRKQSVVKNYLASDQLAKIPADLFNRAKTQPVPTPATPSSSTLPASHLAPRHSTSSPLPSASQPQSSFSPTNSALMRPPADPNLHHENHRSPLHSEAILMHQTPEELSELFASYIPGVMMPPDRTALADVSTLPDLSQSISLPVSHLQNHQLQLSHLVATAQPTGDQRKMTTSGKSSHLLSTDNETDRDGESSRREKSGDDPFSDIAYCV</sequence>
<dbReference type="InterPro" id="IPR036638">
    <property type="entry name" value="HLH_DNA-bd_sf"/>
</dbReference>
<feature type="region of interest" description="Disordered" evidence="2">
    <location>
        <begin position="329"/>
        <end position="377"/>
    </location>
</feature>
<keyword evidence="5" id="KW-1185">Reference proteome</keyword>
<keyword evidence="1" id="KW-0175">Coiled coil</keyword>
<gene>
    <name evidence="4" type="ORF">BWQ96_01496</name>
</gene>
<feature type="domain" description="BHLH" evidence="3">
    <location>
        <begin position="37"/>
        <end position="108"/>
    </location>
</feature>
<dbReference type="InterPro" id="IPR011598">
    <property type="entry name" value="bHLH_dom"/>
</dbReference>
<name>A0A2V3J2P2_9FLOR</name>
<feature type="coiled-coil region" evidence="1">
    <location>
        <begin position="91"/>
        <end position="153"/>
    </location>
</feature>
<dbReference type="Proteomes" id="UP000247409">
    <property type="component" value="Unassembled WGS sequence"/>
</dbReference>
<dbReference type="EMBL" id="NBIV01000012">
    <property type="protein sequence ID" value="PXF48644.1"/>
    <property type="molecule type" value="Genomic_DNA"/>
</dbReference>
<dbReference type="GO" id="GO:0046983">
    <property type="term" value="F:protein dimerization activity"/>
    <property type="evidence" value="ECO:0007669"/>
    <property type="project" value="InterPro"/>
</dbReference>
<dbReference type="AlphaFoldDB" id="A0A2V3J2P2"/>
<accession>A0A2V3J2P2</accession>
<feature type="region of interest" description="Disordered" evidence="2">
    <location>
        <begin position="195"/>
        <end position="256"/>
    </location>
</feature>
<dbReference type="Gene3D" id="4.10.280.10">
    <property type="entry name" value="Helix-loop-helix DNA-binding domain"/>
    <property type="match status" value="1"/>
</dbReference>
<feature type="region of interest" description="Disordered" evidence="2">
    <location>
        <begin position="1"/>
        <end position="47"/>
    </location>
</feature>
<feature type="compositionally biased region" description="Basic and acidic residues" evidence="2">
    <location>
        <begin position="352"/>
        <end position="367"/>
    </location>
</feature>
<dbReference type="PROSITE" id="PS50888">
    <property type="entry name" value="BHLH"/>
    <property type="match status" value="1"/>
</dbReference>